<organism evidence="4 5">
    <name type="scientific">Actinophytocola oryzae</name>
    <dbReference type="NCBI Taxonomy" id="502181"/>
    <lineage>
        <taxon>Bacteria</taxon>
        <taxon>Bacillati</taxon>
        <taxon>Actinomycetota</taxon>
        <taxon>Actinomycetes</taxon>
        <taxon>Pseudonocardiales</taxon>
        <taxon>Pseudonocardiaceae</taxon>
    </lineage>
</organism>
<dbReference type="InterPro" id="IPR015943">
    <property type="entry name" value="WD40/YVTN_repeat-like_dom_sf"/>
</dbReference>
<evidence type="ECO:0000313" key="4">
    <source>
        <dbReference type="EMBL" id="TDV36829.1"/>
    </source>
</evidence>
<dbReference type="PANTHER" id="PTHR22847">
    <property type="entry name" value="WD40 REPEAT PROTEIN"/>
    <property type="match status" value="1"/>
</dbReference>
<feature type="repeat" description="WD" evidence="3">
    <location>
        <begin position="232"/>
        <end position="267"/>
    </location>
</feature>
<dbReference type="Proteomes" id="UP000294927">
    <property type="component" value="Unassembled WGS sequence"/>
</dbReference>
<comment type="caution">
    <text evidence="4">The sequence shown here is derived from an EMBL/GenBank/DDBJ whole genome shotgun (WGS) entry which is preliminary data.</text>
</comment>
<sequence length="755" mass="77897">MTTSAQPGPDGAVRAHRRVAEVLAGLAARSVDVPPHPYVRRYLTEHAARGGVLDDEHVPGHFLPWETSGSVRGQLGMPISEDPSRLRLAAWACIEAFLGDVGVESRHVSLAVMCRAFGAPMPAGARRVEPMWVRMSVAGNVLLSGEHPVWAMTPVPLPDGRLLLATASRASTVTMVDPATGNRVGDPFAGHRGSVRALAALPGDVSLLATGGDDGTVRLWDPTTGTQTGQMRDGHDGPVLALAVVPAPGGTTLLASSGADRTVRLWDPDSLREVIPPIASGWVRALAAVPVSDGVSWLAAAGTDELVRLWDLTGAAREPLVGHTEVTRALAVLPGPSGRPVLASGGYDGAILRWDPEAGRQVGEPLLGSGGPVFSLVTSRFPDGRTILVSAHADGLVRLWDPVTGGQAGEPVLAHVRPVRTMTSLPVADGRVLVATASWAARVWDPAVPQRSSADASGRCDLMAVVPLDGDLVVAMVRGADVDLWDVGDGSRELRASFRHGSRVRAIATLTIPGLGTVLATGDDDGEVRLWSAASGEPVLARVGPHPNGVLALTGVPAGDRTLLAVACGRTVYLWDPETGEAAGSLGEHPHAVCAVAAVPVPDGRTLLAAASGRVVYLWDPVAGTRVGELAGHDDHVNALTVTQSADGTALLVSVADDRTLRRWDPSTGTQAGEPSTGHKGQVCAVTSATAPGGPLVASASYDGNVRFWDPRTGQGDLVVVLGGPLSHVAMAAGADRAVLAVCGPAGVVVLAVRR</sequence>
<protein>
    <submittedName>
        <fullName evidence="4">WD40 repeat protein</fullName>
    </submittedName>
</protein>
<keyword evidence="5" id="KW-1185">Reference proteome</keyword>
<evidence type="ECO:0000313" key="5">
    <source>
        <dbReference type="Proteomes" id="UP000294927"/>
    </source>
</evidence>
<dbReference type="PRINTS" id="PR00320">
    <property type="entry name" value="GPROTEINBRPT"/>
</dbReference>
<accession>A0A4R7UQY1</accession>
<feature type="repeat" description="WD" evidence="3">
    <location>
        <begin position="630"/>
        <end position="674"/>
    </location>
</feature>
<evidence type="ECO:0000256" key="2">
    <source>
        <dbReference type="ARBA" id="ARBA00022737"/>
    </source>
</evidence>
<dbReference type="InterPro" id="IPR011047">
    <property type="entry name" value="Quinoprotein_ADH-like_sf"/>
</dbReference>
<dbReference type="SMART" id="SM00320">
    <property type="entry name" value="WD40"/>
    <property type="match status" value="11"/>
</dbReference>
<name>A0A4R7UQY1_9PSEU</name>
<reference evidence="4 5" key="1">
    <citation type="submission" date="2019-03" db="EMBL/GenBank/DDBJ databases">
        <title>Genomic Encyclopedia of Archaeal and Bacterial Type Strains, Phase II (KMG-II): from individual species to whole genera.</title>
        <authorList>
            <person name="Goeker M."/>
        </authorList>
    </citation>
    <scope>NUCLEOTIDE SEQUENCE [LARGE SCALE GENOMIC DNA]</scope>
    <source>
        <strain evidence="4 5">DSM 45499</strain>
    </source>
</reference>
<keyword evidence="2" id="KW-0677">Repeat</keyword>
<dbReference type="SUPFAM" id="SSF50998">
    <property type="entry name" value="Quinoprotein alcohol dehydrogenase-like"/>
    <property type="match status" value="1"/>
</dbReference>
<gene>
    <name evidence="4" type="ORF">CLV71_13035</name>
</gene>
<proteinExistence type="predicted"/>
<dbReference type="RefSeq" id="WP_166664521.1">
    <property type="nucleotide sequence ID" value="NZ_SOCP01000030.1"/>
</dbReference>
<dbReference type="InterPro" id="IPR020472">
    <property type="entry name" value="WD40_PAC1"/>
</dbReference>
<dbReference type="PROSITE" id="PS50082">
    <property type="entry name" value="WD_REPEATS_2"/>
    <property type="match status" value="6"/>
</dbReference>
<evidence type="ECO:0000256" key="3">
    <source>
        <dbReference type="PROSITE-ProRule" id="PRU00221"/>
    </source>
</evidence>
<dbReference type="Gene3D" id="2.130.10.10">
    <property type="entry name" value="YVTN repeat-like/Quinoprotein amine dehydrogenase"/>
    <property type="match status" value="3"/>
</dbReference>
<feature type="repeat" description="WD" evidence="3">
    <location>
        <begin position="320"/>
        <end position="364"/>
    </location>
</feature>
<dbReference type="PROSITE" id="PS50294">
    <property type="entry name" value="WD_REPEATS_REGION"/>
    <property type="match status" value="3"/>
</dbReference>
<feature type="repeat" description="WD" evidence="3">
    <location>
        <begin position="516"/>
        <end position="541"/>
    </location>
</feature>
<dbReference type="PANTHER" id="PTHR22847:SF637">
    <property type="entry name" value="WD REPEAT DOMAIN 5B"/>
    <property type="match status" value="1"/>
</dbReference>
<dbReference type="AlphaFoldDB" id="A0A4R7UQY1"/>
<dbReference type="CDD" id="cd00200">
    <property type="entry name" value="WD40"/>
    <property type="match status" value="1"/>
</dbReference>
<feature type="repeat" description="WD" evidence="3">
    <location>
        <begin position="676"/>
        <end position="719"/>
    </location>
</feature>
<dbReference type="EMBL" id="SOCP01000030">
    <property type="protein sequence ID" value="TDV36829.1"/>
    <property type="molecule type" value="Genomic_DNA"/>
</dbReference>
<evidence type="ECO:0000256" key="1">
    <source>
        <dbReference type="ARBA" id="ARBA00022574"/>
    </source>
</evidence>
<feature type="repeat" description="WD" evidence="3">
    <location>
        <begin position="188"/>
        <end position="230"/>
    </location>
</feature>
<keyword evidence="1 3" id="KW-0853">WD repeat</keyword>
<dbReference type="Pfam" id="PF00400">
    <property type="entry name" value="WD40"/>
    <property type="match status" value="6"/>
</dbReference>
<dbReference type="SUPFAM" id="SSF50978">
    <property type="entry name" value="WD40 repeat-like"/>
    <property type="match status" value="1"/>
</dbReference>
<dbReference type="InterPro" id="IPR001680">
    <property type="entry name" value="WD40_rpt"/>
</dbReference>
<dbReference type="InterPro" id="IPR036322">
    <property type="entry name" value="WD40_repeat_dom_sf"/>
</dbReference>